<keyword evidence="8" id="KW-1185">Reference proteome</keyword>
<comment type="caution">
    <text evidence="7">The sequence shown here is derived from an EMBL/GenBank/DDBJ whole genome shotgun (WGS) entry which is preliminary data.</text>
</comment>
<proteinExistence type="inferred from homology"/>
<dbReference type="InterPro" id="IPR036764">
    <property type="entry name" value="Peptidase_Prp_sf"/>
</dbReference>
<keyword evidence="2 7" id="KW-0645">Protease</keyword>
<evidence type="ECO:0000256" key="2">
    <source>
        <dbReference type="ARBA" id="ARBA00022670"/>
    </source>
</evidence>
<reference evidence="8" key="1">
    <citation type="journal article" date="2019" name="Int. J. Syst. Evol. Microbiol.">
        <title>The Global Catalogue of Microorganisms (GCM) 10K type strain sequencing project: providing services to taxonomists for standard genome sequencing and annotation.</title>
        <authorList>
            <consortium name="The Broad Institute Genomics Platform"/>
            <consortium name="The Broad Institute Genome Sequencing Center for Infectious Disease"/>
            <person name="Wu L."/>
            <person name="Ma J."/>
        </authorList>
    </citation>
    <scope>NUCLEOTIDE SEQUENCE [LARGE SCALE GENOMIC DNA]</scope>
    <source>
        <strain evidence="8">CCM 8749</strain>
    </source>
</reference>
<dbReference type="GO" id="GO:0006508">
    <property type="term" value="P:proteolysis"/>
    <property type="evidence" value="ECO:0007669"/>
    <property type="project" value="UniProtKB-KW"/>
</dbReference>
<dbReference type="GO" id="GO:0008233">
    <property type="term" value="F:peptidase activity"/>
    <property type="evidence" value="ECO:0007669"/>
    <property type="project" value="UniProtKB-KW"/>
</dbReference>
<dbReference type="InterPro" id="IPR007422">
    <property type="entry name" value="Peptidase_Prp"/>
</dbReference>
<dbReference type="EMBL" id="JBHSQV010000181">
    <property type="protein sequence ID" value="MFC5988473.1"/>
    <property type="molecule type" value="Genomic_DNA"/>
</dbReference>
<name>A0ABW1ITK6_9BACL</name>
<sequence length="117" mass="12794">MIEIRFVTDKADRIVSYTVDGHAEYADPGEDIVCAGVSATTIGTLNALEELLGIQPGVESKENGYLSVTIPEIDDERKSEDIQLLLHAMRVTLQSIEQSYGEYVSIKHLNSKGGKTP</sequence>
<evidence type="ECO:0000256" key="5">
    <source>
        <dbReference type="ARBA" id="ARBA00044503"/>
    </source>
</evidence>
<comment type="similarity">
    <text evidence="5">Belongs to the Prp family.</text>
</comment>
<evidence type="ECO:0000313" key="8">
    <source>
        <dbReference type="Proteomes" id="UP001596250"/>
    </source>
</evidence>
<evidence type="ECO:0000256" key="4">
    <source>
        <dbReference type="ARBA" id="ARBA00022807"/>
    </source>
</evidence>
<gene>
    <name evidence="7" type="ORF">ACFPXP_18880</name>
</gene>
<dbReference type="PANTHER" id="PTHR39178">
    <property type="entry name" value="HYPOTHETICAL RIBOSOME-ASSOCIATED PROTEIN"/>
    <property type="match status" value="1"/>
</dbReference>
<dbReference type="RefSeq" id="WP_379895944.1">
    <property type="nucleotide sequence ID" value="NZ_CBCSCT010000014.1"/>
</dbReference>
<dbReference type="CDD" id="cd16332">
    <property type="entry name" value="Prp-like"/>
    <property type="match status" value="1"/>
</dbReference>
<keyword evidence="4" id="KW-0788">Thiol protease</keyword>
<keyword evidence="1" id="KW-0690">Ribosome biogenesis</keyword>
<dbReference type="SUPFAM" id="SSF118010">
    <property type="entry name" value="TM1457-like"/>
    <property type="match status" value="1"/>
</dbReference>
<protein>
    <recommendedName>
        <fullName evidence="6">Ribosomal processing cysteine protease Prp</fullName>
    </recommendedName>
</protein>
<keyword evidence="3" id="KW-0378">Hydrolase</keyword>
<evidence type="ECO:0000256" key="6">
    <source>
        <dbReference type="ARBA" id="ARBA00044538"/>
    </source>
</evidence>
<evidence type="ECO:0000256" key="1">
    <source>
        <dbReference type="ARBA" id="ARBA00022517"/>
    </source>
</evidence>
<dbReference type="PANTHER" id="PTHR39178:SF1">
    <property type="entry name" value="RIBOSOMAL-PROCESSING CYSTEINE PROTEASE PRP"/>
    <property type="match status" value="1"/>
</dbReference>
<accession>A0ABW1ITK6</accession>
<organism evidence="7 8">
    <name type="scientific">Marinicrinis lubricantis</name>
    <dbReference type="NCBI Taxonomy" id="2086470"/>
    <lineage>
        <taxon>Bacteria</taxon>
        <taxon>Bacillati</taxon>
        <taxon>Bacillota</taxon>
        <taxon>Bacilli</taxon>
        <taxon>Bacillales</taxon>
        <taxon>Paenibacillaceae</taxon>
    </lineage>
</organism>
<dbReference type="Gene3D" id="3.30.70.1490">
    <property type="entry name" value="Cysteine protease Prp"/>
    <property type="match status" value="1"/>
</dbReference>
<evidence type="ECO:0000256" key="3">
    <source>
        <dbReference type="ARBA" id="ARBA00022801"/>
    </source>
</evidence>
<evidence type="ECO:0000313" key="7">
    <source>
        <dbReference type="EMBL" id="MFC5988473.1"/>
    </source>
</evidence>
<dbReference type="Proteomes" id="UP001596250">
    <property type="component" value="Unassembled WGS sequence"/>
</dbReference>
<dbReference type="Pfam" id="PF04327">
    <property type="entry name" value="Peptidase_Prp"/>
    <property type="match status" value="1"/>
</dbReference>